<feature type="transmembrane region" description="Helical" evidence="6">
    <location>
        <begin position="45"/>
        <end position="64"/>
    </location>
</feature>
<proteinExistence type="inferred from homology"/>
<evidence type="ECO:0000313" key="9">
    <source>
        <dbReference type="Proteomes" id="UP001165561"/>
    </source>
</evidence>
<comment type="subcellular location">
    <subcellularLocation>
        <location evidence="1">Membrane</location>
        <topology evidence="1">Multi-pass membrane protein</topology>
    </subcellularLocation>
</comment>
<evidence type="ECO:0000256" key="1">
    <source>
        <dbReference type="ARBA" id="ARBA00004141"/>
    </source>
</evidence>
<keyword evidence="3 6" id="KW-0812">Transmembrane</keyword>
<comment type="similarity">
    <text evidence="2">Belongs to the GtrA family.</text>
</comment>
<keyword evidence="5 6" id="KW-0472">Membrane</keyword>
<evidence type="ECO:0000256" key="6">
    <source>
        <dbReference type="SAM" id="Phobius"/>
    </source>
</evidence>
<dbReference type="InterPro" id="IPR051401">
    <property type="entry name" value="GtrA_CellWall_Glycosyl"/>
</dbReference>
<evidence type="ECO:0000256" key="5">
    <source>
        <dbReference type="ARBA" id="ARBA00023136"/>
    </source>
</evidence>
<feature type="transmembrane region" description="Helical" evidence="6">
    <location>
        <begin position="85"/>
        <end position="108"/>
    </location>
</feature>
<feature type="transmembrane region" description="Helical" evidence="6">
    <location>
        <begin position="21"/>
        <end position="39"/>
    </location>
</feature>
<protein>
    <submittedName>
        <fullName evidence="8">GtrA family protein</fullName>
    </submittedName>
</protein>
<evidence type="ECO:0000256" key="2">
    <source>
        <dbReference type="ARBA" id="ARBA00009399"/>
    </source>
</evidence>
<evidence type="ECO:0000259" key="7">
    <source>
        <dbReference type="Pfam" id="PF04138"/>
    </source>
</evidence>
<evidence type="ECO:0000256" key="4">
    <source>
        <dbReference type="ARBA" id="ARBA00022989"/>
    </source>
</evidence>
<sequence length="137" mass="15029">MLVVDQSGVFRRKLAGQAARFAVVGVLAGIVDLVIYHLALGTGLWVHAARALSFVVATVLAYVLNRRWSFDVAGSRRRTTAFAALYITTFFAVLTLHALALAVLPMTWWTTTAAWALSQAIGSTCNFIMLRLVIFRD</sequence>
<feature type="transmembrane region" description="Helical" evidence="6">
    <location>
        <begin position="114"/>
        <end position="134"/>
    </location>
</feature>
<dbReference type="Proteomes" id="UP001165561">
    <property type="component" value="Unassembled WGS sequence"/>
</dbReference>
<dbReference type="Pfam" id="PF04138">
    <property type="entry name" value="GtrA_DPMS_TM"/>
    <property type="match status" value="1"/>
</dbReference>
<dbReference type="PANTHER" id="PTHR38459">
    <property type="entry name" value="PROPHAGE BACTOPRENOL-LINKED GLUCOSE TRANSLOCASE HOMOLOG"/>
    <property type="match status" value="1"/>
</dbReference>
<evidence type="ECO:0000256" key="3">
    <source>
        <dbReference type="ARBA" id="ARBA00022692"/>
    </source>
</evidence>
<comment type="caution">
    <text evidence="8">The sequence shown here is derived from an EMBL/GenBank/DDBJ whole genome shotgun (WGS) entry which is preliminary data.</text>
</comment>
<organism evidence="8 9">
    <name type="scientific">Georgenia halotolerans</name>
    <dbReference type="NCBI Taxonomy" id="3028317"/>
    <lineage>
        <taxon>Bacteria</taxon>
        <taxon>Bacillati</taxon>
        <taxon>Actinomycetota</taxon>
        <taxon>Actinomycetes</taxon>
        <taxon>Micrococcales</taxon>
        <taxon>Bogoriellaceae</taxon>
        <taxon>Georgenia</taxon>
    </lineage>
</organism>
<accession>A0ABT5TXU7</accession>
<dbReference type="InterPro" id="IPR007267">
    <property type="entry name" value="GtrA_DPMS_TM"/>
</dbReference>
<dbReference type="PANTHER" id="PTHR38459:SF6">
    <property type="entry name" value="ARABINOGALACTAN BIOSYNTHESIS RECRUITING PROTEIN RV3789"/>
    <property type="match status" value="1"/>
</dbReference>
<keyword evidence="4 6" id="KW-1133">Transmembrane helix</keyword>
<dbReference type="EMBL" id="JARACI010000979">
    <property type="protein sequence ID" value="MDD9206804.1"/>
    <property type="molecule type" value="Genomic_DNA"/>
</dbReference>
<reference evidence="8" key="1">
    <citation type="submission" date="2023-02" db="EMBL/GenBank/DDBJ databases">
        <title>Georgenia sp.10Sc9-8, isolated from a soil sample collected from the Taklamakan desert.</title>
        <authorList>
            <person name="Liu S."/>
        </authorList>
    </citation>
    <scope>NUCLEOTIDE SEQUENCE</scope>
    <source>
        <strain evidence="8">10Sc9-8</strain>
    </source>
</reference>
<keyword evidence="9" id="KW-1185">Reference proteome</keyword>
<gene>
    <name evidence="8" type="ORF">PU560_10045</name>
</gene>
<feature type="domain" description="GtrA/DPMS transmembrane" evidence="7">
    <location>
        <begin position="20"/>
        <end position="135"/>
    </location>
</feature>
<evidence type="ECO:0000313" key="8">
    <source>
        <dbReference type="EMBL" id="MDD9206804.1"/>
    </source>
</evidence>
<name>A0ABT5TXU7_9MICO</name>